<proteinExistence type="predicted"/>
<gene>
    <name evidence="2" type="ORF">EJ06DRAFT_316354</name>
</gene>
<protein>
    <submittedName>
        <fullName evidence="2">Uncharacterized protein</fullName>
    </submittedName>
</protein>
<reference evidence="2" key="1">
    <citation type="journal article" date="2020" name="Stud. Mycol.">
        <title>101 Dothideomycetes genomes: a test case for predicting lifestyles and emergence of pathogens.</title>
        <authorList>
            <person name="Haridas S."/>
            <person name="Albert R."/>
            <person name="Binder M."/>
            <person name="Bloem J."/>
            <person name="Labutti K."/>
            <person name="Salamov A."/>
            <person name="Andreopoulos B."/>
            <person name="Baker S."/>
            <person name="Barry K."/>
            <person name="Bills G."/>
            <person name="Bluhm B."/>
            <person name="Cannon C."/>
            <person name="Castanera R."/>
            <person name="Culley D."/>
            <person name="Daum C."/>
            <person name="Ezra D."/>
            <person name="Gonzalez J."/>
            <person name="Henrissat B."/>
            <person name="Kuo A."/>
            <person name="Liang C."/>
            <person name="Lipzen A."/>
            <person name="Lutzoni F."/>
            <person name="Magnuson J."/>
            <person name="Mondo S."/>
            <person name="Nolan M."/>
            <person name="Ohm R."/>
            <person name="Pangilinan J."/>
            <person name="Park H.-J."/>
            <person name="Ramirez L."/>
            <person name="Alfaro M."/>
            <person name="Sun H."/>
            <person name="Tritt A."/>
            <person name="Yoshinaga Y."/>
            <person name="Zwiers L.-H."/>
            <person name="Turgeon B."/>
            <person name="Goodwin S."/>
            <person name="Spatafora J."/>
            <person name="Crous P."/>
            <person name="Grigoriev I."/>
        </authorList>
    </citation>
    <scope>NUCLEOTIDE SEQUENCE</scope>
    <source>
        <strain evidence="2">CBS 262.69</strain>
    </source>
</reference>
<name>A0A6G1I484_9PEZI</name>
<dbReference type="EMBL" id="ML996690">
    <property type="protein sequence ID" value="KAF2402991.1"/>
    <property type="molecule type" value="Genomic_DNA"/>
</dbReference>
<organism evidence="2 3">
    <name type="scientific">Trichodelitschia bisporula</name>
    <dbReference type="NCBI Taxonomy" id="703511"/>
    <lineage>
        <taxon>Eukaryota</taxon>
        <taxon>Fungi</taxon>
        <taxon>Dikarya</taxon>
        <taxon>Ascomycota</taxon>
        <taxon>Pezizomycotina</taxon>
        <taxon>Dothideomycetes</taxon>
        <taxon>Dothideomycetes incertae sedis</taxon>
        <taxon>Phaeotrichales</taxon>
        <taxon>Phaeotrichaceae</taxon>
        <taxon>Trichodelitschia</taxon>
    </lineage>
</organism>
<accession>A0A6G1I484</accession>
<evidence type="ECO:0000313" key="3">
    <source>
        <dbReference type="Proteomes" id="UP000799640"/>
    </source>
</evidence>
<evidence type="ECO:0000313" key="2">
    <source>
        <dbReference type="EMBL" id="KAF2402991.1"/>
    </source>
</evidence>
<feature type="region of interest" description="Disordered" evidence="1">
    <location>
        <begin position="136"/>
        <end position="155"/>
    </location>
</feature>
<keyword evidence="3" id="KW-1185">Reference proteome</keyword>
<dbReference type="AlphaFoldDB" id="A0A6G1I484"/>
<sequence>MGEGVMLFVNGDFSALVATSMCPCELHDHNPAIKSQPQHAYGHIFRHSVSSIPNHQRPSLLPRSRPPCLTGHICIPTPRIHHYASPQTRIHGTNSFHRHIPSSRSSPALPCIHSMHYFNASRRFDLTSACRTRTADSARTLNRSARKHAQTSALR</sequence>
<dbReference type="Proteomes" id="UP000799640">
    <property type="component" value="Unassembled WGS sequence"/>
</dbReference>
<evidence type="ECO:0000256" key="1">
    <source>
        <dbReference type="SAM" id="MobiDB-lite"/>
    </source>
</evidence>